<evidence type="ECO:0000313" key="3">
    <source>
        <dbReference type="Proteomes" id="UP000664534"/>
    </source>
</evidence>
<sequence length="349" mass="38579">MRLKEAMRLRQDQDHNEQPESSTTPRIIDSPPPGNLMHDIMRITGQLSLEPNNPSATLSKPVAESEVKPDRPAPSQTPSPLNNLFAKIHHFFADGAQTASIRFAAIQTIVTTGEVEVTHSAYQAASHVLAGNSLPWNSCKLAATLVLLHAVPKNAEAMFKALKFQSQSLGGLPTMSMINATPSANLAARFAQAKKAAIDGKVGKCTVLAVSLVDVEMIERGEKKSKPMGYSSFAHTFVLGIGREAWRVFQSWGEHGYSLDAYLERDGARLREWKEAKAFLKAFLVLATAEGTWSQEINDAYQACFEVNILKICGKKGPQKPIVPIYRPWVRFFEVEDVKNSDIEKFSWD</sequence>
<feature type="compositionally biased region" description="Polar residues" evidence="1">
    <location>
        <begin position="45"/>
        <end position="58"/>
    </location>
</feature>
<evidence type="ECO:0000313" key="2">
    <source>
        <dbReference type="EMBL" id="CAF9934372.1"/>
    </source>
</evidence>
<dbReference type="AlphaFoldDB" id="A0A8H3INE8"/>
<keyword evidence="3" id="KW-1185">Reference proteome</keyword>
<reference evidence="2" key="1">
    <citation type="submission" date="2021-03" db="EMBL/GenBank/DDBJ databases">
        <authorList>
            <person name="Tagirdzhanova G."/>
        </authorList>
    </citation>
    <scope>NUCLEOTIDE SEQUENCE</scope>
</reference>
<accession>A0A8H3INE8</accession>
<proteinExistence type="predicted"/>
<comment type="caution">
    <text evidence="2">The sequence shown here is derived from an EMBL/GenBank/DDBJ whole genome shotgun (WGS) entry which is preliminary data.</text>
</comment>
<protein>
    <submittedName>
        <fullName evidence="2">Uncharacterized protein</fullName>
    </submittedName>
</protein>
<feature type="compositionally biased region" description="Basic and acidic residues" evidence="1">
    <location>
        <begin position="1"/>
        <end position="18"/>
    </location>
</feature>
<gene>
    <name evidence="2" type="ORF">IMSHALPRED_009682</name>
</gene>
<name>A0A8H3INE8_9LECA</name>
<feature type="region of interest" description="Disordered" evidence="1">
    <location>
        <begin position="1"/>
        <end position="80"/>
    </location>
</feature>
<dbReference type="Proteomes" id="UP000664534">
    <property type="component" value="Unassembled WGS sequence"/>
</dbReference>
<dbReference type="OrthoDB" id="438641at2759"/>
<dbReference type="EMBL" id="CAJPDT010000076">
    <property type="protein sequence ID" value="CAF9934372.1"/>
    <property type="molecule type" value="Genomic_DNA"/>
</dbReference>
<evidence type="ECO:0000256" key="1">
    <source>
        <dbReference type="SAM" id="MobiDB-lite"/>
    </source>
</evidence>
<organism evidence="2 3">
    <name type="scientific">Imshaugia aleurites</name>
    <dbReference type="NCBI Taxonomy" id="172621"/>
    <lineage>
        <taxon>Eukaryota</taxon>
        <taxon>Fungi</taxon>
        <taxon>Dikarya</taxon>
        <taxon>Ascomycota</taxon>
        <taxon>Pezizomycotina</taxon>
        <taxon>Lecanoromycetes</taxon>
        <taxon>OSLEUM clade</taxon>
        <taxon>Lecanoromycetidae</taxon>
        <taxon>Lecanorales</taxon>
        <taxon>Lecanorineae</taxon>
        <taxon>Parmeliaceae</taxon>
        <taxon>Imshaugia</taxon>
    </lineage>
</organism>